<proteinExistence type="predicted"/>
<accession>A0A8B8GLA6</accession>
<keyword evidence="1" id="KW-0812">Transmembrane</keyword>
<dbReference type="RefSeq" id="XP_025423735.1">
    <property type="nucleotide sequence ID" value="XM_025567950.1"/>
</dbReference>
<name>A0A8B8GLA6_9HEMI</name>
<protein>
    <submittedName>
        <fullName evidence="3">Uncharacterized protein LOC112693061 isoform X1</fullName>
    </submittedName>
</protein>
<keyword evidence="2" id="KW-1185">Reference proteome</keyword>
<feature type="transmembrane region" description="Helical" evidence="1">
    <location>
        <begin position="32"/>
        <end position="52"/>
    </location>
</feature>
<evidence type="ECO:0000313" key="2">
    <source>
        <dbReference type="Proteomes" id="UP000694846"/>
    </source>
</evidence>
<reference evidence="3" key="1">
    <citation type="submission" date="2025-08" db="UniProtKB">
        <authorList>
            <consortium name="RefSeq"/>
        </authorList>
    </citation>
    <scope>IDENTIFICATION</scope>
    <source>
        <tissue evidence="3">Whole body</tissue>
    </source>
</reference>
<keyword evidence="1" id="KW-1133">Transmembrane helix</keyword>
<keyword evidence="1" id="KW-0472">Membrane</keyword>
<organism evidence="2 3">
    <name type="scientific">Sipha flava</name>
    <name type="common">yellow sugarcane aphid</name>
    <dbReference type="NCBI Taxonomy" id="143950"/>
    <lineage>
        <taxon>Eukaryota</taxon>
        <taxon>Metazoa</taxon>
        <taxon>Ecdysozoa</taxon>
        <taxon>Arthropoda</taxon>
        <taxon>Hexapoda</taxon>
        <taxon>Insecta</taxon>
        <taxon>Pterygota</taxon>
        <taxon>Neoptera</taxon>
        <taxon>Paraneoptera</taxon>
        <taxon>Hemiptera</taxon>
        <taxon>Sternorrhyncha</taxon>
        <taxon>Aphidomorpha</taxon>
        <taxon>Aphidoidea</taxon>
        <taxon>Aphididae</taxon>
        <taxon>Sipha</taxon>
    </lineage>
</organism>
<dbReference type="AlphaFoldDB" id="A0A8B8GLA6"/>
<gene>
    <name evidence="3" type="primary">LOC112693061</name>
</gene>
<dbReference type="OrthoDB" id="6627310at2759"/>
<dbReference type="GeneID" id="112693061"/>
<evidence type="ECO:0000256" key="1">
    <source>
        <dbReference type="SAM" id="Phobius"/>
    </source>
</evidence>
<evidence type="ECO:0000313" key="3">
    <source>
        <dbReference type="RefSeq" id="XP_025423735.1"/>
    </source>
</evidence>
<dbReference type="Proteomes" id="UP000694846">
    <property type="component" value="Unplaced"/>
</dbReference>
<sequence length="169" mass="19611">MSRTEHFIADTLITRRCTNDCAAACSPVVRRINLPVIFFFFFVLFKLITSVAPSMPQLFLSVLNIFSGLQSNLLRDTWTLIFMEEDDYQWWTEEDLWKFPPPPPRPPFLEPPYPDGLTTCDLCTWALQPLDGTDNGRCTVQTFIHANRTLSLRVRDSLARWFLFLEIAC</sequence>